<gene>
    <name evidence="2" type="ORF">TGFOU_407290</name>
</gene>
<protein>
    <submittedName>
        <fullName evidence="2">Uncharacterized protein</fullName>
    </submittedName>
</protein>
<sequence>MGSRQKTEEGEKRLSELPQKTARNASVASSMSRPASSVPGNFSSSSRFSDAPPRDRKENMSGWSDARRARDEAWRRGSELYRHSTRHERERDARRRDEDSRDDDRRRAERRREREGRKKKSAKSDSDSSDSEKKKRKKKSRH</sequence>
<evidence type="ECO:0000256" key="1">
    <source>
        <dbReference type="SAM" id="MobiDB-lite"/>
    </source>
</evidence>
<reference evidence="2 3" key="1">
    <citation type="submission" date="2014-07" db="EMBL/GenBank/DDBJ databases">
        <authorList>
            <person name="Sibley D."/>
            <person name="Venepally P."/>
            <person name="Karamycheva S."/>
            <person name="Hadjithomas M."/>
            <person name="Khan A."/>
            <person name="Brunk B."/>
            <person name="Roos D."/>
            <person name="Caler E."/>
            <person name="Lorenzi H."/>
        </authorList>
    </citation>
    <scope>NUCLEOTIDE SEQUENCE [LARGE SCALE GENOMIC DNA]</scope>
    <source>
        <strain evidence="2 3">FOU</strain>
    </source>
</reference>
<dbReference type="AlphaFoldDB" id="A0A086JE59"/>
<name>A0A086JE59_TOXGO</name>
<evidence type="ECO:0000313" key="2">
    <source>
        <dbReference type="EMBL" id="KFG30427.1"/>
    </source>
</evidence>
<evidence type="ECO:0000313" key="3">
    <source>
        <dbReference type="Proteomes" id="UP000028838"/>
    </source>
</evidence>
<organism evidence="2 3">
    <name type="scientific">Toxoplasma gondii FOU</name>
    <dbReference type="NCBI Taxonomy" id="943167"/>
    <lineage>
        <taxon>Eukaryota</taxon>
        <taxon>Sar</taxon>
        <taxon>Alveolata</taxon>
        <taxon>Apicomplexa</taxon>
        <taxon>Conoidasida</taxon>
        <taxon>Coccidia</taxon>
        <taxon>Eucoccidiorida</taxon>
        <taxon>Eimeriorina</taxon>
        <taxon>Sarcocystidae</taxon>
        <taxon>Toxoplasma</taxon>
    </lineage>
</organism>
<feature type="compositionally biased region" description="Low complexity" evidence="1">
    <location>
        <begin position="25"/>
        <end position="39"/>
    </location>
</feature>
<feature type="compositionally biased region" description="Basic and acidic residues" evidence="1">
    <location>
        <begin position="52"/>
        <end position="133"/>
    </location>
</feature>
<feature type="region of interest" description="Disordered" evidence="1">
    <location>
        <begin position="1"/>
        <end position="142"/>
    </location>
</feature>
<dbReference type="VEuPathDB" id="ToxoDB:TGFOU_407290"/>
<dbReference type="EMBL" id="AEYH02003202">
    <property type="protein sequence ID" value="KFG30427.1"/>
    <property type="molecule type" value="Genomic_DNA"/>
</dbReference>
<proteinExistence type="predicted"/>
<dbReference type="Proteomes" id="UP000028838">
    <property type="component" value="Unassembled WGS sequence"/>
</dbReference>
<comment type="caution">
    <text evidence="2">The sequence shown here is derived from an EMBL/GenBank/DDBJ whole genome shotgun (WGS) entry which is preliminary data.</text>
</comment>
<feature type="compositionally biased region" description="Basic and acidic residues" evidence="1">
    <location>
        <begin position="1"/>
        <end position="15"/>
    </location>
</feature>
<accession>A0A086JE59</accession>